<keyword evidence="3" id="KW-1185">Reference proteome</keyword>
<evidence type="ECO:0000313" key="3">
    <source>
        <dbReference type="Proteomes" id="UP000297737"/>
    </source>
</evidence>
<feature type="signal peptide" evidence="1">
    <location>
        <begin position="1"/>
        <end position="20"/>
    </location>
</feature>
<sequence length="427" mass="46750">MQLRLMLPIVALLLMALAPAAAPLDRIARDYVQLTLEAGTHEDGYVDAYYGPPEWAAAAKAKPRTVAELKAAAAALEAEARAVDPAGLTPIERQRAANLALQLHAAQTRLAMISGAKFSFDDEAFGLFGVHPVLKPLADYDATLAEIDKLLPGPGPLWQRVDSWRNAALIPADRLNAVMQAAIAECRARTLAHIALPKDEKFTLEFVRNQPWSGYNWYKGNATSLIQVNTDLPVEMSRAVGLGCHEGYPGHHVYNALLEQQLTRGRGWVEFSVYPLYSPMSLLAEGSANYGRYLAFPGDEQAAFEARTLYPLAGLDPALARRNVALYAALERLGGARLTIARDYLDGHIDRVTALALTQKYLLLSPERAAQSVKFTEHYRSYVINYGLGQDLVRAHIEGAGPDQTARWTAMQQILSRPTTPADLGAR</sequence>
<evidence type="ECO:0000313" key="2">
    <source>
        <dbReference type="EMBL" id="TFU05743.1"/>
    </source>
</evidence>
<dbReference type="OrthoDB" id="140419at2"/>
<dbReference type="Proteomes" id="UP000297737">
    <property type="component" value="Unassembled WGS sequence"/>
</dbReference>
<evidence type="ECO:0008006" key="4">
    <source>
        <dbReference type="Google" id="ProtNLM"/>
    </source>
</evidence>
<dbReference type="EMBL" id="SIHO01000001">
    <property type="protein sequence ID" value="TFU05743.1"/>
    <property type="molecule type" value="Genomic_DNA"/>
</dbReference>
<gene>
    <name evidence="2" type="ORF">EUV02_01565</name>
</gene>
<keyword evidence="1" id="KW-0732">Signal</keyword>
<dbReference type="RefSeq" id="WP_135244468.1">
    <property type="nucleotide sequence ID" value="NZ_SIHO01000001.1"/>
</dbReference>
<comment type="caution">
    <text evidence="2">The sequence shown here is derived from an EMBL/GenBank/DDBJ whole genome shotgun (WGS) entry which is preliminary data.</text>
</comment>
<reference evidence="2 3" key="1">
    <citation type="submission" date="2019-02" db="EMBL/GenBank/DDBJ databases">
        <title>Polymorphobacter sp. isolated from the lake at the Tibet of China.</title>
        <authorList>
            <person name="Li A."/>
        </authorList>
    </citation>
    <scope>NUCLEOTIDE SEQUENCE [LARGE SCALE GENOMIC DNA]</scope>
    <source>
        <strain evidence="2 3">DJ1R-1</strain>
    </source>
</reference>
<organism evidence="2 3">
    <name type="scientific">Glacieibacterium arshaanense</name>
    <dbReference type="NCBI Taxonomy" id="2511025"/>
    <lineage>
        <taxon>Bacteria</taxon>
        <taxon>Pseudomonadati</taxon>
        <taxon>Pseudomonadota</taxon>
        <taxon>Alphaproteobacteria</taxon>
        <taxon>Sphingomonadales</taxon>
        <taxon>Sphingosinicellaceae</taxon>
        <taxon>Glacieibacterium</taxon>
    </lineage>
</organism>
<feature type="chain" id="PRO_5021269133" description="DUF885 domain-containing protein" evidence="1">
    <location>
        <begin position="21"/>
        <end position="427"/>
    </location>
</feature>
<proteinExistence type="predicted"/>
<accession>A0A4Y9ERB0</accession>
<dbReference type="AlphaFoldDB" id="A0A4Y9ERB0"/>
<protein>
    <recommendedName>
        <fullName evidence="4">DUF885 domain-containing protein</fullName>
    </recommendedName>
</protein>
<evidence type="ECO:0000256" key="1">
    <source>
        <dbReference type="SAM" id="SignalP"/>
    </source>
</evidence>
<name>A0A4Y9ERB0_9SPHN</name>